<dbReference type="OMA" id="ACFNPFI"/>
<dbReference type="GO" id="GO:0005886">
    <property type="term" value="C:plasma membrane"/>
    <property type="evidence" value="ECO:0007669"/>
    <property type="project" value="TreeGrafter"/>
</dbReference>
<reference evidence="11" key="1">
    <citation type="submission" date="2025-08" db="UniProtKB">
        <authorList>
            <consortium name="Ensembl"/>
        </authorList>
    </citation>
    <scope>IDENTIFICATION</scope>
</reference>
<reference evidence="11" key="2">
    <citation type="submission" date="2025-09" db="UniProtKB">
        <authorList>
            <consortium name="Ensembl"/>
        </authorList>
    </citation>
    <scope>IDENTIFICATION</scope>
</reference>
<evidence type="ECO:0000256" key="4">
    <source>
        <dbReference type="ARBA" id="ARBA00023040"/>
    </source>
</evidence>
<keyword evidence="4 8" id="KW-0297">G-protein coupled receptor</keyword>
<protein>
    <recommendedName>
        <fullName evidence="10">G-protein coupled receptors family 1 profile domain-containing protein</fullName>
    </recommendedName>
</protein>
<evidence type="ECO:0000256" key="8">
    <source>
        <dbReference type="RuleBase" id="RU000688"/>
    </source>
</evidence>
<feature type="transmembrane region" description="Helical" evidence="9">
    <location>
        <begin position="70"/>
        <end position="95"/>
    </location>
</feature>
<dbReference type="Proteomes" id="UP000472273">
    <property type="component" value="Unplaced"/>
</dbReference>
<comment type="similarity">
    <text evidence="8">Belongs to the G-protein coupled receptor 1 family.</text>
</comment>
<keyword evidence="5 9" id="KW-0472">Membrane</keyword>
<keyword evidence="6 8" id="KW-0675">Receptor</keyword>
<evidence type="ECO:0000256" key="6">
    <source>
        <dbReference type="ARBA" id="ARBA00023170"/>
    </source>
</evidence>
<dbReference type="AlphaFoldDB" id="A0A670XM06"/>
<dbReference type="PROSITE" id="PS50262">
    <property type="entry name" value="G_PROTEIN_RECEP_F1_2"/>
    <property type="match status" value="1"/>
</dbReference>
<feature type="domain" description="G-protein coupled receptors family 1 profile" evidence="10">
    <location>
        <begin position="50"/>
        <end position="279"/>
    </location>
</feature>
<feature type="transmembrane region" description="Helical" evidence="9">
    <location>
        <begin position="34"/>
        <end position="58"/>
    </location>
</feature>
<proteinExistence type="inferred from homology"/>
<organism evidence="11 12">
    <name type="scientific">Pseudonaja textilis</name>
    <name type="common">Eastern brown snake</name>
    <dbReference type="NCBI Taxonomy" id="8673"/>
    <lineage>
        <taxon>Eukaryota</taxon>
        <taxon>Metazoa</taxon>
        <taxon>Chordata</taxon>
        <taxon>Craniata</taxon>
        <taxon>Vertebrata</taxon>
        <taxon>Euteleostomi</taxon>
        <taxon>Lepidosauria</taxon>
        <taxon>Squamata</taxon>
        <taxon>Bifurcata</taxon>
        <taxon>Unidentata</taxon>
        <taxon>Episquamata</taxon>
        <taxon>Toxicofera</taxon>
        <taxon>Serpentes</taxon>
        <taxon>Colubroidea</taxon>
        <taxon>Elapidae</taxon>
        <taxon>Hydrophiinae</taxon>
        <taxon>Pseudonaja</taxon>
    </lineage>
</organism>
<evidence type="ECO:0000256" key="1">
    <source>
        <dbReference type="ARBA" id="ARBA00004141"/>
    </source>
</evidence>
<dbReference type="Gene3D" id="1.20.1070.10">
    <property type="entry name" value="Rhodopsin 7-helix transmembrane proteins"/>
    <property type="match status" value="1"/>
</dbReference>
<dbReference type="GeneTree" id="ENSGT00940000164214"/>
<dbReference type="GO" id="GO:0043005">
    <property type="term" value="C:neuron projection"/>
    <property type="evidence" value="ECO:0007669"/>
    <property type="project" value="TreeGrafter"/>
</dbReference>
<dbReference type="Ensembl" id="ENSPTXT00000000022.1">
    <property type="protein sequence ID" value="ENSPTXP00000000021.1"/>
    <property type="gene ID" value="ENSPTXG00000000017.1"/>
</dbReference>
<dbReference type="PANTHER" id="PTHR24235">
    <property type="entry name" value="NEUROPEPTIDE Y RECEPTOR"/>
    <property type="match status" value="1"/>
</dbReference>
<evidence type="ECO:0000256" key="9">
    <source>
        <dbReference type="SAM" id="Phobius"/>
    </source>
</evidence>
<evidence type="ECO:0000313" key="11">
    <source>
        <dbReference type="Ensembl" id="ENSPTXP00000000021.1"/>
    </source>
</evidence>
<comment type="subcellular location">
    <subcellularLocation>
        <location evidence="1">Membrane</location>
        <topology evidence="1">Multi-pass membrane protein</topology>
    </subcellularLocation>
</comment>
<dbReference type="SUPFAM" id="SSF81321">
    <property type="entry name" value="Family A G protein-coupled receptor-like"/>
    <property type="match status" value="1"/>
</dbReference>
<feature type="transmembrane region" description="Helical" evidence="9">
    <location>
        <begin position="221"/>
        <end position="242"/>
    </location>
</feature>
<dbReference type="Pfam" id="PF00001">
    <property type="entry name" value="7tm_1"/>
    <property type="match status" value="1"/>
</dbReference>
<dbReference type="PROSITE" id="PS00237">
    <property type="entry name" value="G_PROTEIN_RECEP_F1_1"/>
    <property type="match status" value="1"/>
</dbReference>
<evidence type="ECO:0000259" key="10">
    <source>
        <dbReference type="PROSITE" id="PS50262"/>
    </source>
</evidence>
<dbReference type="PRINTS" id="PR00237">
    <property type="entry name" value="GPCRRHODOPSN"/>
</dbReference>
<sequence length="340" mass="38190">MAVHSQLLNGSCLISSDLFFTGLDLLCGLKPPFIPLYALLVSVACPRNPLLLLLLCLISFTEKLHSTTNLLIGNLAAADLIMCVFCVPLTAVYAFESQGWLFGAFMCSFVTLIQGTTMFMSVLSLTAIAVDRYIVIVHPICQRVRCKCYIYIVAATCLNSIGHDMIVCEEIWLPWKTERQLYSCLMSLLSYMPPLAAMLFSSCAISYHLQKRKISGATFQILVISVLCFGLRWLPLQLVNLIRDMDEEFADPNKRYVNVIQVSGHVAAMSSACFNPFIYASLHEKLRLRIGSYFYQRKKSSLVSHKTSQLNTCFTLAARKRRVLSSILIQTEYSDTLHTC</sequence>
<keyword evidence="12" id="KW-1185">Reference proteome</keyword>
<keyword evidence="2 8" id="KW-0812">Transmembrane</keyword>
<evidence type="ECO:0000256" key="5">
    <source>
        <dbReference type="ARBA" id="ARBA00023136"/>
    </source>
</evidence>
<feature type="transmembrane region" description="Helical" evidence="9">
    <location>
        <begin position="148"/>
        <end position="168"/>
    </location>
</feature>
<keyword evidence="7 8" id="KW-0807">Transducer</keyword>
<evidence type="ECO:0000256" key="2">
    <source>
        <dbReference type="ARBA" id="ARBA00022692"/>
    </source>
</evidence>
<keyword evidence="3 9" id="KW-1133">Transmembrane helix</keyword>
<dbReference type="PANTHER" id="PTHR24235:SF19">
    <property type="entry name" value="PROLACTIN RELEASING PEPTIDE RECEPTOR-LIKE"/>
    <property type="match status" value="1"/>
</dbReference>
<feature type="transmembrane region" description="Helical" evidence="9">
    <location>
        <begin position="188"/>
        <end position="209"/>
    </location>
</feature>
<dbReference type="InterPro" id="IPR017452">
    <property type="entry name" value="GPCR_Rhodpsn_7TM"/>
</dbReference>
<evidence type="ECO:0000313" key="12">
    <source>
        <dbReference type="Proteomes" id="UP000472273"/>
    </source>
</evidence>
<accession>A0A670XM06</accession>
<name>A0A670XM06_PSETE</name>
<dbReference type="GO" id="GO:0008188">
    <property type="term" value="F:neuropeptide receptor activity"/>
    <property type="evidence" value="ECO:0007669"/>
    <property type="project" value="TreeGrafter"/>
</dbReference>
<dbReference type="GO" id="GO:0042923">
    <property type="term" value="F:neuropeptide binding"/>
    <property type="evidence" value="ECO:0007669"/>
    <property type="project" value="TreeGrafter"/>
</dbReference>
<feature type="transmembrane region" description="Helical" evidence="9">
    <location>
        <begin position="101"/>
        <end position="128"/>
    </location>
</feature>
<evidence type="ECO:0000256" key="3">
    <source>
        <dbReference type="ARBA" id="ARBA00022989"/>
    </source>
</evidence>
<dbReference type="InterPro" id="IPR000276">
    <property type="entry name" value="GPCR_Rhodpsn"/>
</dbReference>
<evidence type="ECO:0000256" key="7">
    <source>
        <dbReference type="ARBA" id="ARBA00023224"/>
    </source>
</evidence>